<keyword evidence="1" id="KW-0472">Membrane</keyword>
<accession>E6LFK1</accession>
<dbReference type="STRING" id="888064.HMPREF9088_1141"/>
<organism evidence="2 3">
    <name type="scientific">Enterococcus italicus (strain DSM 15952 / CCUG 50447 / LMG 22039 / TP 1.5)</name>
    <dbReference type="NCBI Taxonomy" id="888064"/>
    <lineage>
        <taxon>Bacteria</taxon>
        <taxon>Bacillati</taxon>
        <taxon>Bacillota</taxon>
        <taxon>Bacilli</taxon>
        <taxon>Lactobacillales</taxon>
        <taxon>Enterococcaceae</taxon>
        <taxon>Enterococcus</taxon>
    </lineage>
</organism>
<evidence type="ECO:0000313" key="3">
    <source>
        <dbReference type="Proteomes" id="UP000010296"/>
    </source>
</evidence>
<keyword evidence="1" id="KW-1133">Transmembrane helix</keyword>
<comment type="caution">
    <text evidence="2">The sequence shown here is derived from an EMBL/GenBank/DDBJ whole genome shotgun (WGS) entry which is preliminary data.</text>
</comment>
<dbReference type="Gene3D" id="2.40.50.140">
    <property type="entry name" value="Nucleic acid-binding proteins"/>
    <property type="match status" value="1"/>
</dbReference>
<name>E6LFK1_ENTI1</name>
<dbReference type="AlphaFoldDB" id="E6LFK1"/>
<dbReference type="eggNOG" id="ENOG5033JX6">
    <property type="taxonomic scope" value="Bacteria"/>
</dbReference>
<proteinExistence type="predicted"/>
<keyword evidence="1" id="KW-0812">Transmembrane</keyword>
<reference evidence="2 3" key="1">
    <citation type="submission" date="2010-12" db="EMBL/GenBank/DDBJ databases">
        <authorList>
            <person name="Muzny D."/>
            <person name="Qin X."/>
            <person name="Deng J."/>
            <person name="Jiang H."/>
            <person name="Liu Y."/>
            <person name="Qu J."/>
            <person name="Song X.-Z."/>
            <person name="Zhang L."/>
            <person name="Thornton R."/>
            <person name="Coyle M."/>
            <person name="Francisco L."/>
            <person name="Jackson L."/>
            <person name="Javaid M."/>
            <person name="Korchina V."/>
            <person name="Kovar C."/>
            <person name="Mata R."/>
            <person name="Mathew T."/>
            <person name="Ngo R."/>
            <person name="Nguyen L."/>
            <person name="Nguyen N."/>
            <person name="Okwuonu G."/>
            <person name="Ongeri F."/>
            <person name="Pham C."/>
            <person name="Simmons D."/>
            <person name="Wilczek-Boney K."/>
            <person name="Hale W."/>
            <person name="Jakkamsetti A."/>
            <person name="Pham P."/>
            <person name="Ruth R."/>
            <person name="San Lucas F."/>
            <person name="Warren J."/>
            <person name="Zhang J."/>
            <person name="Zhao Z."/>
            <person name="Zhou C."/>
            <person name="Zhu D."/>
            <person name="Lee S."/>
            <person name="Bess C."/>
            <person name="Blankenburg K."/>
            <person name="Forbes L."/>
            <person name="Fu Q."/>
            <person name="Gubbala S."/>
            <person name="Hirani K."/>
            <person name="Jayaseelan J.C."/>
            <person name="Lara F."/>
            <person name="Munidasa M."/>
            <person name="Palculict T."/>
            <person name="Patil S."/>
            <person name="Pu L.-L."/>
            <person name="Saada N."/>
            <person name="Tang L."/>
            <person name="Weissenberger G."/>
            <person name="Zhu Y."/>
            <person name="Hemphill L."/>
            <person name="Shang Y."/>
            <person name="Youmans B."/>
            <person name="Ayvaz T."/>
            <person name="Ross M."/>
            <person name="Santibanez J."/>
            <person name="Aqrawi P."/>
            <person name="Gross S."/>
            <person name="Joshi V."/>
            <person name="Fowler G."/>
            <person name="Nazareth L."/>
            <person name="Reid J."/>
            <person name="Worley K."/>
            <person name="Petrosino J."/>
            <person name="Highlander S."/>
            <person name="Gibbs R."/>
        </authorList>
    </citation>
    <scope>NUCLEOTIDE SEQUENCE [LARGE SCALE GENOMIC DNA]</scope>
    <source>
        <strain evidence="3">DSM 15952 / CCUG 50447 / LMG 22039 / TP 1.5</strain>
    </source>
</reference>
<dbReference type="EMBL" id="AEPV01000041">
    <property type="protein sequence ID" value="EFU73963.1"/>
    <property type="molecule type" value="Genomic_DNA"/>
</dbReference>
<dbReference type="PATRIC" id="fig|888064.11.peg.1522"/>
<evidence type="ECO:0008006" key="4">
    <source>
        <dbReference type="Google" id="ProtNLM"/>
    </source>
</evidence>
<evidence type="ECO:0000313" key="2">
    <source>
        <dbReference type="EMBL" id="EFU73963.1"/>
    </source>
</evidence>
<feature type="transmembrane region" description="Helical" evidence="1">
    <location>
        <begin position="20"/>
        <end position="43"/>
    </location>
</feature>
<dbReference type="GeneID" id="302705849"/>
<protein>
    <recommendedName>
        <fullName evidence="4">NfeD-like C-terminal domain-containing protein</fullName>
    </recommendedName>
</protein>
<dbReference type="InterPro" id="IPR012340">
    <property type="entry name" value="NA-bd_OB-fold"/>
</dbReference>
<dbReference type="Proteomes" id="UP000010296">
    <property type="component" value="Unassembled WGS sequence"/>
</dbReference>
<dbReference type="HOGENOM" id="CLU_1793452_0_0_9"/>
<gene>
    <name evidence="2" type="ORF">HMPREF9088_1141</name>
</gene>
<evidence type="ECO:0000256" key="1">
    <source>
        <dbReference type="SAM" id="Phobius"/>
    </source>
</evidence>
<keyword evidence="3" id="KW-1185">Reference proteome</keyword>
<dbReference type="OrthoDB" id="2185826at2"/>
<sequence>MIEQLMNSLNQLTDTARYGAYAILLVTALILFSLILMPFMYLYNRLTDKNQSNVLAQKDYVIGELTERISGDSFGEVREIGSGDASSVYPARFYREEDRQKQQGLPVGTKVLIIDFDQAGVALVVKATNY</sequence>
<dbReference type="RefSeq" id="WP_007208159.1">
    <property type="nucleotide sequence ID" value="NZ_GL622241.1"/>
</dbReference>